<evidence type="ECO:0000313" key="2">
    <source>
        <dbReference type="Proteomes" id="UP001470230"/>
    </source>
</evidence>
<gene>
    <name evidence="1" type="ORF">M9Y10_008422</name>
</gene>
<proteinExistence type="predicted"/>
<accession>A0ABR2IY26</accession>
<dbReference type="EMBL" id="JAPFFF010000014">
    <property type="protein sequence ID" value="KAK8870537.1"/>
    <property type="molecule type" value="Genomic_DNA"/>
</dbReference>
<sequence>MTSDIDESSDTFTKSSLKQDFLITNKSFIPSYRSQYLNKKKIKKSDHERFEKINELFEKEEDSNAVLTLSLTSYQLNQVPSKILIKSTNDDNDQKDNIDPNENSFDPLTFRQNFAIAKEQIKRMKENPPPSQDKFKGFEDRIKLQQDQLICIMNYKYDIQNKIDVIRKHDIVSSIYTALNTATEKLNMFKLDKK</sequence>
<evidence type="ECO:0000313" key="1">
    <source>
        <dbReference type="EMBL" id="KAK8870537.1"/>
    </source>
</evidence>
<organism evidence="1 2">
    <name type="scientific">Tritrichomonas musculus</name>
    <dbReference type="NCBI Taxonomy" id="1915356"/>
    <lineage>
        <taxon>Eukaryota</taxon>
        <taxon>Metamonada</taxon>
        <taxon>Parabasalia</taxon>
        <taxon>Tritrichomonadida</taxon>
        <taxon>Tritrichomonadidae</taxon>
        <taxon>Tritrichomonas</taxon>
    </lineage>
</organism>
<name>A0ABR2IY26_9EUKA</name>
<reference evidence="1 2" key="1">
    <citation type="submission" date="2024-04" db="EMBL/GenBank/DDBJ databases">
        <title>Tritrichomonas musculus Genome.</title>
        <authorList>
            <person name="Alves-Ferreira E."/>
            <person name="Grigg M."/>
            <person name="Lorenzi H."/>
            <person name="Galac M."/>
        </authorList>
    </citation>
    <scope>NUCLEOTIDE SEQUENCE [LARGE SCALE GENOMIC DNA]</scope>
    <source>
        <strain evidence="1 2">EAF2021</strain>
    </source>
</reference>
<dbReference type="Proteomes" id="UP001470230">
    <property type="component" value="Unassembled WGS sequence"/>
</dbReference>
<protein>
    <submittedName>
        <fullName evidence="1">Uncharacterized protein</fullName>
    </submittedName>
</protein>
<comment type="caution">
    <text evidence="1">The sequence shown here is derived from an EMBL/GenBank/DDBJ whole genome shotgun (WGS) entry which is preliminary data.</text>
</comment>
<keyword evidence="2" id="KW-1185">Reference proteome</keyword>